<dbReference type="Pfam" id="PF07456">
    <property type="entry name" value="Hpre_diP_synt_I"/>
    <property type="match status" value="1"/>
</dbReference>
<feature type="transmembrane region" description="Helical" evidence="1">
    <location>
        <begin position="12"/>
        <end position="32"/>
    </location>
</feature>
<sequence>MRRPSEDFSDKARLTAFLGAFCFFLSAVEYMLPKPLPFMRLGIANLPILIAIDILPFKWYLALALVKVIGMSIISGTLFSYIALFSLVGTMAAALSMWGLRRAGRGLISQIGVSIAGAMVSNATQILIARYLVFRETAWLIAPLFLTMGLATGAALGLFSERFARISRWYALAAGLPPVEEEVFAERRPGAVKAFFNRLSEHRERKEGKGAATKKTAKEKAAAARAIRREKAQMLFPPGPTALAGVIVMVAFLSMKSLPAKALMLVFFALAAAGLGKRFSLFVTLSVTAGIVVANLLVPSGKILGSFLGLKITEGALLEGFQRAITFEGLMYISKASIMPGLNLPGRLGSIVAAAFGYYERVLEYKGKIRPGAVALDADALMMRVWESDSIPASAHPGQKKDLQPAERLKKGTGLAILTLASTVAWVLVFFLR</sequence>
<gene>
    <name evidence="2" type="ORF">SDC9_05225</name>
</gene>
<feature type="transmembrane region" description="Helical" evidence="1">
    <location>
        <begin position="234"/>
        <end position="252"/>
    </location>
</feature>
<feature type="transmembrane region" description="Helical" evidence="1">
    <location>
        <begin position="139"/>
        <end position="159"/>
    </location>
</feature>
<dbReference type="EMBL" id="VSSQ01000010">
    <property type="protein sequence ID" value="MPL59670.1"/>
    <property type="molecule type" value="Genomic_DNA"/>
</dbReference>
<evidence type="ECO:0000256" key="1">
    <source>
        <dbReference type="SAM" id="Phobius"/>
    </source>
</evidence>
<feature type="transmembrane region" description="Helical" evidence="1">
    <location>
        <begin position="281"/>
        <end position="298"/>
    </location>
</feature>
<dbReference type="InterPro" id="IPR010898">
    <property type="entry name" value="Hpre_diP_synth_I"/>
</dbReference>
<comment type="caution">
    <text evidence="2">The sequence shown here is derived from an EMBL/GenBank/DDBJ whole genome shotgun (WGS) entry which is preliminary data.</text>
</comment>
<organism evidence="2">
    <name type="scientific">bioreactor metagenome</name>
    <dbReference type="NCBI Taxonomy" id="1076179"/>
    <lineage>
        <taxon>unclassified sequences</taxon>
        <taxon>metagenomes</taxon>
        <taxon>ecological metagenomes</taxon>
    </lineage>
</organism>
<keyword evidence="1" id="KW-0472">Membrane</keyword>
<evidence type="ECO:0008006" key="3">
    <source>
        <dbReference type="Google" id="ProtNLM"/>
    </source>
</evidence>
<feature type="transmembrane region" description="Helical" evidence="1">
    <location>
        <begin position="258"/>
        <end position="276"/>
    </location>
</feature>
<keyword evidence="1" id="KW-0812">Transmembrane</keyword>
<feature type="transmembrane region" description="Helical" evidence="1">
    <location>
        <begin position="78"/>
        <end position="100"/>
    </location>
</feature>
<evidence type="ECO:0000313" key="2">
    <source>
        <dbReference type="EMBL" id="MPL59670.1"/>
    </source>
</evidence>
<feature type="transmembrane region" description="Helical" evidence="1">
    <location>
        <begin position="112"/>
        <end position="133"/>
    </location>
</feature>
<dbReference type="AlphaFoldDB" id="A0A644SYA2"/>
<name>A0A644SYA2_9ZZZZ</name>
<feature type="transmembrane region" description="Helical" evidence="1">
    <location>
        <begin position="413"/>
        <end position="432"/>
    </location>
</feature>
<protein>
    <recommendedName>
        <fullName evidence="3">Heptaprenyl diphosphate synthase component I</fullName>
    </recommendedName>
</protein>
<keyword evidence="1" id="KW-1133">Transmembrane helix</keyword>
<accession>A0A644SYA2</accession>
<feature type="transmembrane region" description="Helical" evidence="1">
    <location>
        <begin position="44"/>
        <end position="66"/>
    </location>
</feature>
<dbReference type="Gene3D" id="1.10.1760.20">
    <property type="match status" value="1"/>
</dbReference>
<proteinExistence type="predicted"/>
<reference evidence="2" key="1">
    <citation type="submission" date="2019-08" db="EMBL/GenBank/DDBJ databases">
        <authorList>
            <person name="Kucharzyk K."/>
            <person name="Murdoch R.W."/>
            <person name="Higgins S."/>
            <person name="Loffler F."/>
        </authorList>
    </citation>
    <scope>NUCLEOTIDE SEQUENCE</scope>
</reference>